<keyword evidence="1" id="KW-1133">Transmembrane helix</keyword>
<evidence type="ECO:0000256" key="1">
    <source>
        <dbReference type="SAM" id="Phobius"/>
    </source>
</evidence>
<gene>
    <name evidence="2" type="ORF">J2T19_000680</name>
</gene>
<sequence length="181" mass="20116">MNKKWIVMIVILIIGASTFEYISLTTNSTMVKTKEAQAPSEKTKDSMDYNAIGDLSKTLSYKRLLAAADEWYVAPHGPINPDDAGKVADNEFPEIQPQSLTELLVEMAAMYRGETPFTQARIVSFTYFSSIEPISSEIKKYGLLPIPDISDADNQDVRVADIENAYTSFKAYVNNVKGTKS</sequence>
<evidence type="ECO:0000313" key="2">
    <source>
        <dbReference type="EMBL" id="MDQ0169240.1"/>
    </source>
</evidence>
<protein>
    <submittedName>
        <fullName evidence="2">Uncharacterized protein</fullName>
    </submittedName>
</protein>
<dbReference type="EMBL" id="JAUSTI010000002">
    <property type="protein sequence ID" value="MDQ0169240.1"/>
    <property type="molecule type" value="Genomic_DNA"/>
</dbReference>
<proteinExistence type="predicted"/>
<keyword evidence="1" id="KW-0812">Transmembrane</keyword>
<comment type="caution">
    <text evidence="2">The sequence shown here is derived from an EMBL/GenBank/DDBJ whole genome shotgun (WGS) entry which is preliminary data.</text>
</comment>
<reference evidence="2 3" key="1">
    <citation type="submission" date="2023-07" db="EMBL/GenBank/DDBJ databases">
        <title>Sorghum-associated microbial communities from plants grown in Nebraska, USA.</title>
        <authorList>
            <person name="Schachtman D."/>
        </authorList>
    </citation>
    <scope>NUCLEOTIDE SEQUENCE [LARGE SCALE GENOMIC DNA]</scope>
    <source>
        <strain evidence="2 3">DS1314</strain>
    </source>
</reference>
<keyword evidence="1" id="KW-0472">Membrane</keyword>
<evidence type="ECO:0000313" key="3">
    <source>
        <dbReference type="Proteomes" id="UP001233836"/>
    </source>
</evidence>
<dbReference type="RefSeq" id="WP_307213171.1">
    <property type="nucleotide sequence ID" value="NZ_JAUSTI010000002.1"/>
</dbReference>
<organism evidence="2 3">
    <name type="scientific">Paenibacillus tundrae</name>
    <dbReference type="NCBI Taxonomy" id="528187"/>
    <lineage>
        <taxon>Bacteria</taxon>
        <taxon>Bacillati</taxon>
        <taxon>Bacillota</taxon>
        <taxon>Bacilli</taxon>
        <taxon>Bacillales</taxon>
        <taxon>Paenibacillaceae</taxon>
        <taxon>Paenibacillus</taxon>
    </lineage>
</organism>
<feature type="transmembrane region" description="Helical" evidence="1">
    <location>
        <begin position="6"/>
        <end position="24"/>
    </location>
</feature>
<name>A0ABT9W7L4_9BACL</name>
<keyword evidence="3" id="KW-1185">Reference proteome</keyword>
<accession>A0ABT9W7L4</accession>
<dbReference type="Proteomes" id="UP001233836">
    <property type="component" value="Unassembled WGS sequence"/>
</dbReference>